<reference evidence="1 2" key="1">
    <citation type="submission" date="2022-12" db="EMBL/GenBank/DDBJ databases">
        <title>Chromosome-level genome of Tegillarca granosa.</title>
        <authorList>
            <person name="Kim J."/>
        </authorList>
    </citation>
    <scope>NUCLEOTIDE SEQUENCE [LARGE SCALE GENOMIC DNA]</scope>
    <source>
        <strain evidence="1">Teg-2019</strain>
        <tissue evidence="1">Adductor muscle</tissue>
    </source>
</reference>
<name>A0ABQ9F5Z6_TEGGR</name>
<keyword evidence="2" id="KW-1185">Reference proteome</keyword>
<evidence type="ECO:0000313" key="2">
    <source>
        <dbReference type="Proteomes" id="UP001217089"/>
    </source>
</evidence>
<gene>
    <name evidence="1" type="ORF">KUTeg_010174</name>
</gene>
<protein>
    <submittedName>
        <fullName evidence="1">Uncharacterized protein</fullName>
    </submittedName>
</protein>
<dbReference type="InterPro" id="IPR036116">
    <property type="entry name" value="FN3_sf"/>
</dbReference>
<dbReference type="SUPFAM" id="SSF49265">
    <property type="entry name" value="Fibronectin type III"/>
    <property type="match status" value="1"/>
</dbReference>
<evidence type="ECO:0000313" key="1">
    <source>
        <dbReference type="EMBL" id="KAJ8312801.1"/>
    </source>
</evidence>
<dbReference type="Proteomes" id="UP001217089">
    <property type="component" value="Unassembled WGS sequence"/>
</dbReference>
<proteinExistence type="predicted"/>
<dbReference type="EMBL" id="JARBDR010000440">
    <property type="protein sequence ID" value="KAJ8312801.1"/>
    <property type="molecule type" value="Genomic_DNA"/>
</dbReference>
<sequence>MISKNIDNSARTHIPYTKSTTLRDICYVFDDAQPVHCKDIGICDEEPINLTNRITRQRNISISFNGWFDPTPSKGKEYLASQIDTYEISVYEVKESCPTLLAMNRTPVVPSRTVKNVTKLNIVLPERHPSLYAIFLEVKDVANNVRQARRFVLYDNSSRIKINYLKFLRVISASSQTNYTWQTNHKQMCFSWVDRYYNDNFFSYNLLRPIKPDFLGSISGVYEQSDGLLPVNGTPNIHGLTRFRYKLCRGNVSLQIGSLTNISDQSVCLAIPVKDGDILQFQVEAIDIMENVINEKTVFYIDKSPPSIYDIGITRQGHTILFVHSTTDLAKMVLQFKILDIHSGIRTVKWKIKTANNHLEFGHGSLSVTNSINRSKCQNIETCYCSAVGACELSNYTLLLNPLIANNTNLADHNREYIFEVTATNHAYLSSSENITILVDDSPPASGVVMEGMPNGSDIDYTSISYVTVNWHGFIDHESGIRFYLVGVARTCLTNDDIERKNKSMFDLKETVDSSLVIDLLQEGKYFVTVVAYNSAMEPSKPACSDGVTLDKTPPYISNVNLSRAQIASSIGCINGTAWIIREKMTRVQLSSEACSHVCRESSDRNVNFLNLLPKEVVPNDQSISDFLCKRLPKYNNETVIYLSSDELYLTWDTNDDLSQIDEAYIGFGSIVGSQNLPDIIGYKKLEHNNQFRDRHLALSSGMEFYIFLKVINKASLTASISIGPILIDETHPQCPAEIKAFIDKENVTVQWDNNTFIDLDQKEPIGNVYFRIATDFGTVTPFLQWEISNIQRCPEIFSSCIQYPIHKLQQFDVDKGLQFYFILHAYNYAGHFCTTKTNSFQVPSKFAPGKGTVYDIDPYTLDNQMDVDVTFKPYMFCCSWKGFLHQKDVTFEVGVGSIIGTDNVVTFHNISANQVYCNSSSMLTFSTKYYVTVRAIGTGGISTATSNGFILIDKTKLNDHIKIQNGPECQKDTFIEQMRGTLNNQSFQSVSFKPKRPFILGKIYTLIITPADPFIHLSGKDVINVKKPTNGVWTLIATKPSPIITLTNTGSQILDITMSSLILCQGLTNTKIQQSTNTIDINWTTEREILDFVYHFEIGVSGPCSETNDCFSNDILRIKTESNLLHNKHTFIGLHLSPEMYYKTFISICFQQYCHEPVFSEPVFIENFKPIFPFLKSTLDITEGNCSLVLSEWDDVVCSSIATFSKPIFYQIGIFEDGNGQNQLTPWNYIQPSANAHEKFEDCLSISTYSHRVIFTCLEVFCMSGRQEKYCVPLKVRSDPNLYLNHKVYDVVAKTEYFQSIIPYLGSKYIGDKLSVIHDNEVDFITPSNIVAGVLLGVDDKLISWFLMRRQGFPIGSCKNDLDCIYEDASTKGYIVFKNVQLKDEHIYYICAKSDKTVIQREFFTEEKPAFESCSNGFIVDSSPPKPGDVTIVSSNGYITDKSELLIHWDDFKDSALYLKMGYNSGIAFYQYSIDLNQNQEIHIFFALGSYPYGQDVLPYTNISTRTAVIVSHPNLISGAIYYATIKATDLVGLSTKSLSEGVVFDETPPTQGIMFIDGIHSNEYLVTPQQFSIHWSGFEDKDSGIHSFELAIGTTKNSQDILPFAFFNDNFAVFTNLNMLLDGHGYFAILKVTNKAGLITVSTSERFYIDSTPPQNPIVIDGLSGSQYDLDYQTESTALYAHWTECFDPHSIIMYYRAGVGSKPNTTDVIPFVFIGLQQGNA</sequence>
<organism evidence="1 2">
    <name type="scientific">Tegillarca granosa</name>
    <name type="common">Malaysian cockle</name>
    <name type="synonym">Anadara granosa</name>
    <dbReference type="NCBI Taxonomy" id="220873"/>
    <lineage>
        <taxon>Eukaryota</taxon>
        <taxon>Metazoa</taxon>
        <taxon>Spiralia</taxon>
        <taxon>Lophotrochozoa</taxon>
        <taxon>Mollusca</taxon>
        <taxon>Bivalvia</taxon>
        <taxon>Autobranchia</taxon>
        <taxon>Pteriomorphia</taxon>
        <taxon>Arcoida</taxon>
        <taxon>Arcoidea</taxon>
        <taxon>Arcidae</taxon>
        <taxon>Tegillarca</taxon>
    </lineage>
</organism>
<comment type="caution">
    <text evidence="1">The sequence shown here is derived from an EMBL/GenBank/DDBJ whole genome shotgun (WGS) entry which is preliminary data.</text>
</comment>
<dbReference type="PANTHER" id="PTHR16897:SF2">
    <property type="entry name" value="OS03G0226600 PROTEIN"/>
    <property type="match status" value="1"/>
</dbReference>
<accession>A0ABQ9F5Z6</accession>
<dbReference type="PANTHER" id="PTHR16897">
    <property type="entry name" value="OS10G0105400 PROTEIN"/>
    <property type="match status" value="1"/>
</dbReference>